<keyword evidence="1" id="KW-1133">Transmembrane helix</keyword>
<dbReference type="InterPro" id="IPR036259">
    <property type="entry name" value="MFS_trans_sf"/>
</dbReference>
<dbReference type="PANTHER" id="PTHR11360:SF251">
    <property type="entry name" value="MAJOR FACILITATOR SUPERFAMILY (MFS) PROFILE DOMAIN-CONTAINING PROTEIN"/>
    <property type="match status" value="1"/>
</dbReference>
<evidence type="ECO:0000256" key="1">
    <source>
        <dbReference type="SAM" id="Phobius"/>
    </source>
</evidence>
<name>A0A177AXH9_9BILA</name>
<dbReference type="OrthoDB" id="6499973at2759"/>
<proteinExistence type="predicted"/>
<gene>
    <name evidence="2" type="ORF">A3Q56_06202</name>
</gene>
<feature type="transmembrane region" description="Helical" evidence="1">
    <location>
        <begin position="69"/>
        <end position="89"/>
    </location>
</feature>
<dbReference type="PANTHER" id="PTHR11360">
    <property type="entry name" value="MONOCARBOXYLATE TRANSPORTER"/>
    <property type="match status" value="1"/>
</dbReference>
<dbReference type="SUPFAM" id="SSF103473">
    <property type="entry name" value="MFS general substrate transporter"/>
    <property type="match status" value="1"/>
</dbReference>
<evidence type="ECO:0000313" key="3">
    <source>
        <dbReference type="Proteomes" id="UP000078046"/>
    </source>
</evidence>
<protein>
    <recommendedName>
        <fullName evidence="4">Major facilitator superfamily (MFS) profile domain-containing protein</fullName>
    </recommendedName>
</protein>
<accession>A0A177AXH9</accession>
<comment type="caution">
    <text evidence="2">The sequence shown here is derived from an EMBL/GenBank/DDBJ whole genome shotgun (WGS) entry which is preliminary data.</text>
</comment>
<sequence length="148" mass="16885">MTLPLDEKNDTSKQLQWKITDSAYFKIFRNRKYLIWTLSMGLVFLSFPIPYTFTIKYAKLMTAKIKPELLLSTIGLGSIIGRAVLGFISDFKNLNRLIMQQITIGHIPAEPALSFCISFTSIPVLFGPIIAGLIIDKTNNYKKIFKKY</sequence>
<keyword evidence="1" id="KW-0812">Transmembrane</keyword>
<keyword evidence="3" id="KW-1185">Reference proteome</keyword>
<evidence type="ECO:0000313" key="2">
    <source>
        <dbReference type="EMBL" id="OAF66073.1"/>
    </source>
</evidence>
<organism evidence="2 3">
    <name type="scientific">Intoshia linei</name>
    <dbReference type="NCBI Taxonomy" id="1819745"/>
    <lineage>
        <taxon>Eukaryota</taxon>
        <taxon>Metazoa</taxon>
        <taxon>Spiralia</taxon>
        <taxon>Lophotrochozoa</taxon>
        <taxon>Mesozoa</taxon>
        <taxon>Orthonectida</taxon>
        <taxon>Rhopaluridae</taxon>
        <taxon>Intoshia</taxon>
    </lineage>
</organism>
<dbReference type="EMBL" id="LWCA01001045">
    <property type="protein sequence ID" value="OAF66073.1"/>
    <property type="molecule type" value="Genomic_DNA"/>
</dbReference>
<dbReference type="Proteomes" id="UP000078046">
    <property type="component" value="Unassembled WGS sequence"/>
</dbReference>
<feature type="transmembrane region" description="Helical" evidence="1">
    <location>
        <begin position="112"/>
        <end position="135"/>
    </location>
</feature>
<evidence type="ECO:0008006" key="4">
    <source>
        <dbReference type="Google" id="ProtNLM"/>
    </source>
</evidence>
<dbReference type="AlphaFoldDB" id="A0A177AXH9"/>
<feature type="transmembrane region" description="Helical" evidence="1">
    <location>
        <begin position="33"/>
        <end position="57"/>
    </location>
</feature>
<keyword evidence="1" id="KW-0472">Membrane</keyword>
<dbReference type="InterPro" id="IPR050327">
    <property type="entry name" value="Proton-linked_MCT"/>
</dbReference>
<reference evidence="2 3" key="1">
    <citation type="submission" date="2016-04" db="EMBL/GenBank/DDBJ databases">
        <title>The genome of Intoshia linei affirms orthonectids as highly simplified spiralians.</title>
        <authorList>
            <person name="Mikhailov K.V."/>
            <person name="Slusarev G.S."/>
            <person name="Nikitin M.A."/>
            <person name="Logacheva M.D."/>
            <person name="Penin A."/>
            <person name="Aleoshin V."/>
            <person name="Panchin Y.V."/>
        </authorList>
    </citation>
    <scope>NUCLEOTIDE SEQUENCE [LARGE SCALE GENOMIC DNA]</scope>
    <source>
        <strain evidence="2">Intl2013</strain>
        <tissue evidence="2">Whole animal</tissue>
    </source>
</reference>